<dbReference type="PANTHER" id="PTHR36115:SF4">
    <property type="entry name" value="MEMBRANE PROTEIN"/>
    <property type="match status" value="1"/>
</dbReference>
<accession>A0A847SW50</accession>
<sequence length="141" mass="16443">MEDILLLEPDVEKDYPLLSARVQSTFIDLLFIVLLMFIFGTLLEQVGEVPDGVRIGLFVFVWIVYEPLFTTLGATVGNYIKGIRVRQHNNTSRRLPFYRALFRYLVKCFLGWVSFLTIHTNKERRAIHDLLSGSVMIYREK</sequence>
<protein>
    <submittedName>
        <fullName evidence="8">RDD family protein</fullName>
    </submittedName>
</protein>
<dbReference type="Proteomes" id="UP000552864">
    <property type="component" value="Unassembled WGS sequence"/>
</dbReference>
<evidence type="ECO:0000256" key="6">
    <source>
        <dbReference type="SAM" id="Phobius"/>
    </source>
</evidence>
<keyword evidence="5 6" id="KW-0472">Membrane</keyword>
<name>A0A847SW50_9BACT</name>
<keyword evidence="9" id="KW-1185">Reference proteome</keyword>
<dbReference type="InterPro" id="IPR010432">
    <property type="entry name" value="RDD"/>
</dbReference>
<keyword evidence="3 6" id="KW-0812">Transmembrane</keyword>
<evidence type="ECO:0000256" key="2">
    <source>
        <dbReference type="ARBA" id="ARBA00022475"/>
    </source>
</evidence>
<evidence type="ECO:0000259" key="7">
    <source>
        <dbReference type="Pfam" id="PF06271"/>
    </source>
</evidence>
<reference evidence="8 9" key="1">
    <citation type="submission" date="2020-04" db="EMBL/GenBank/DDBJ databases">
        <authorList>
            <person name="Yin C."/>
        </authorList>
    </citation>
    <scope>NUCLEOTIDE SEQUENCE [LARGE SCALE GENOMIC DNA]</scope>
    <source>
        <strain evidence="8 9">Ak56</strain>
    </source>
</reference>
<gene>
    <name evidence="8" type="ORF">HGH91_27280</name>
</gene>
<evidence type="ECO:0000313" key="8">
    <source>
        <dbReference type="EMBL" id="NLR82349.1"/>
    </source>
</evidence>
<keyword evidence="4 6" id="KW-1133">Transmembrane helix</keyword>
<organism evidence="8 9">
    <name type="scientific">Chitinophaga eiseniae</name>
    <dbReference type="NCBI Taxonomy" id="634771"/>
    <lineage>
        <taxon>Bacteria</taxon>
        <taxon>Pseudomonadati</taxon>
        <taxon>Bacteroidota</taxon>
        <taxon>Chitinophagia</taxon>
        <taxon>Chitinophagales</taxon>
        <taxon>Chitinophagaceae</taxon>
        <taxon>Chitinophaga</taxon>
    </lineage>
</organism>
<proteinExistence type="predicted"/>
<keyword evidence="2" id="KW-1003">Cell membrane</keyword>
<feature type="domain" description="RDD" evidence="7">
    <location>
        <begin position="15"/>
        <end position="133"/>
    </location>
</feature>
<comment type="subcellular location">
    <subcellularLocation>
        <location evidence="1">Cell membrane</location>
        <topology evidence="1">Multi-pass membrane protein</topology>
    </subcellularLocation>
</comment>
<feature type="transmembrane region" description="Helical" evidence="6">
    <location>
        <begin position="55"/>
        <end position="80"/>
    </location>
</feature>
<dbReference type="Pfam" id="PF06271">
    <property type="entry name" value="RDD"/>
    <property type="match status" value="1"/>
</dbReference>
<dbReference type="AlphaFoldDB" id="A0A847SW50"/>
<comment type="caution">
    <text evidence="8">The sequence shown here is derived from an EMBL/GenBank/DDBJ whole genome shotgun (WGS) entry which is preliminary data.</text>
</comment>
<feature type="transmembrane region" description="Helical" evidence="6">
    <location>
        <begin position="100"/>
        <end position="118"/>
    </location>
</feature>
<evidence type="ECO:0000256" key="5">
    <source>
        <dbReference type="ARBA" id="ARBA00023136"/>
    </source>
</evidence>
<evidence type="ECO:0000256" key="3">
    <source>
        <dbReference type="ARBA" id="ARBA00022692"/>
    </source>
</evidence>
<evidence type="ECO:0000256" key="4">
    <source>
        <dbReference type="ARBA" id="ARBA00022989"/>
    </source>
</evidence>
<dbReference type="RefSeq" id="WP_168742340.1">
    <property type="nucleotide sequence ID" value="NZ_JABAHZ010000009.1"/>
</dbReference>
<dbReference type="GO" id="GO:0005886">
    <property type="term" value="C:plasma membrane"/>
    <property type="evidence" value="ECO:0007669"/>
    <property type="project" value="UniProtKB-SubCell"/>
</dbReference>
<feature type="transmembrane region" description="Helical" evidence="6">
    <location>
        <begin position="20"/>
        <end position="43"/>
    </location>
</feature>
<evidence type="ECO:0000313" key="9">
    <source>
        <dbReference type="Proteomes" id="UP000552864"/>
    </source>
</evidence>
<dbReference type="PANTHER" id="PTHR36115">
    <property type="entry name" value="PROLINE-RICH ANTIGEN HOMOLOG-RELATED"/>
    <property type="match status" value="1"/>
</dbReference>
<dbReference type="InterPro" id="IPR051791">
    <property type="entry name" value="Pra-immunoreactive"/>
</dbReference>
<evidence type="ECO:0000256" key="1">
    <source>
        <dbReference type="ARBA" id="ARBA00004651"/>
    </source>
</evidence>
<dbReference type="EMBL" id="JABAHZ010000009">
    <property type="protein sequence ID" value="NLR82349.1"/>
    <property type="molecule type" value="Genomic_DNA"/>
</dbReference>